<name>A0A8H3L0J5_9GLOM</name>
<accession>A0A8H3L0J5</accession>
<dbReference type="EMBL" id="BLAL01000037">
    <property type="protein sequence ID" value="GES78369.1"/>
    <property type="molecule type" value="Genomic_DNA"/>
</dbReference>
<dbReference type="AlphaFoldDB" id="A0A8H3L0J5"/>
<proteinExistence type="predicted"/>
<sequence>MDAAIEQIIGFCGHTLQWNSPSNTNKLCHQCGKLAGHDHSKSTDKRDRSVFCSAALHTSSSALPNTQSSLLTPQTANDILSLHRPPDALISVQSVSPHNVSLSTTSLNPFVLSFTPSSTTTPLPVLSPIILNSALTSSNLVKPAISTPHADDEIQAIKNNHATIESKLDMLVTSISSFIGSINSSSTSNSANVAGSH</sequence>
<evidence type="ECO:0000313" key="1">
    <source>
        <dbReference type="EMBL" id="GES78369.1"/>
    </source>
</evidence>
<protein>
    <submittedName>
        <fullName evidence="1">Uncharacterized protein</fullName>
    </submittedName>
</protein>
<reference evidence="1" key="1">
    <citation type="submission" date="2019-10" db="EMBL/GenBank/DDBJ databases">
        <title>Conservation and host-specific expression of non-tandemly repeated heterogenous ribosome RNA gene in arbuscular mycorrhizal fungi.</title>
        <authorList>
            <person name="Maeda T."/>
            <person name="Kobayashi Y."/>
            <person name="Nakagawa T."/>
            <person name="Ezawa T."/>
            <person name="Yamaguchi K."/>
            <person name="Bino T."/>
            <person name="Nishimoto Y."/>
            <person name="Shigenobu S."/>
            <person name="Kawaguchi M."/>
        </authorList>
    </citation>
    <scope>NUCLEOTIDE SEQUENCE</scope>
    <source>
        <strain evidence="1">HR1</strain>
    </source>
</reference>
<organism evidence="1 2">
    <name type="scientific">Rhizophagus clarus</name>
    <dbReference type="NCBI Taxonomy" id="94130"/>
    <lineage>
        <taxon>Eukaryota</taxon>
        <taxon>Fungi</taxon>
        <taxon>Fungi incertae sedis</taxon>
        <taxon>Mucoromycota</taxon>
        <taxon>Glomeromycotina</taxon>
        <taxon>Glomeromycetes</taxon>
        <taxon>Glomerales</taxon>
        <taxon>Glomeraceae</taxon>
        <taxon>Rhizophagus</taxon>
    </lineage>
</organism>
<comment type="caution">
    <text evidence="1">The sequence shown here is derived from an EMBL/GenBank/DDBJ whole genome shotgun (WGS) entry which is preliminary data.</text>
</comment>
<dbReference type="Proteomes" id="UP000615446">
    <property type="component" value="Unassembled WGS sequence"/>
</dbReference>
<gene>
    <name evidence="1" type="ORF">RCL2_000567400</name>
</gene>
<evidence type="ECO:0000313" key="2">
    <source>
        <dbReference type="Proteomes" id="UP000615446"/>
    </source>
</evidence>